<evidence type="ECO:0000313" key="2">
    <source>
        <dbReference type="WBParaSite" id="RSKR_0000210100.1"/>
    </source>
</evidence>
<dbReference type="WBParaSite" id="RSKR_0000210100.1">
    <property type="protein sequence ID" value="RSKR_0000210100.1"/>
    <property type="gene ID" value="RSKR_0000210100"/>
</dbReference>
<evidence type="ECO:0000313" key="1">
    <source>
        <dbReference type="Proteomes" id="UP000095286"/>
    </source>
</evidence>
<name>A0AC35TM94_9BILA</name>
<dbReference type="Proteomes" id="UP000095286">
    <property type="component" value="Unplaced"/>
</dbReference>
<reference evidence="2" key="1">
    <citation type="submission" date="2016-11" db="UniProtKB">
        <authorList>
            <consortium name="WormBaseParasite"/>
        </authorList>
    </citation>
    <scope>IDENTIFICATION</scope>
    <source>
        <strain evidence="2">KR3021</strain>
    </source>
</reference>
<accession>A0AC35TM94</accession>
<organism evidence="1 2">
    <name type="scientific">Rhabditophanes sp. KR3021</name>
    <dbReference type="NCBI Taxonomy" id="114890"/>
    <lineage>
        <taxon>Eukaryota</taxon>
        <taxon>Metazoa</taxon>
        <taxon>Ecdysozoa</taxon>
        <taxon>Nematoda</taxon>
        <taxon>Chromadorea</taxon>
        <taxon>Rhabditida</taxon>
        <taxon>Tylenchina</taxon>
        <taxon>Panagrolaimomorpha</taxon>
        <taxon>Strongyloidoidea</taxon>
        <taxon>Alloionematidae</taxon>
        <taxon>Rhabditophanes</taxon>
    </lineage>
</organism>
<sequence>MSEDLESSRFSTYDYENTIGKLEDERACIQKKTFTKWVNNHLSKCDKSIDDLFAGFEDGHNLIALVETLTNIVMLKSSGKTRFHALQNITACLELLQGSGVKLVNIRSEDIHEGSPKLTLGLIWTLILHYELSFIQQHMTELGNNNNEHDDHSFMEASASYDGDFNDKENVNAEEKVRSFKAVQSAGANFTVKSALLNWVRQFTEKWDGVTVTNFASHWCNGKAFCAIMSAHDSIGLPSDEWNNSYVSNKERLEMAFELASKKFGVPRLLDAEDVDCAEPDEKSIMTYLSTLYNSLTKICSKDEINQETDENEIQKVEEENRKALEEEKKLKELEDQQKQALDEEKRIALEKEQALKEMEERQKKALEEEQRIILEKEQALKEMEDRQQKALEEEKRLALEEEKRLALEEEKRLALEEEKKLALEEEKKLALEKERREMEEREKKTLEEAKRIALKKEQERQEMEEREKKALEDAKRIAFEKEQERREMEEREKKALEEAKRIAFEKEQERREMEEREKKALEEAKRIAMEKEQERQEMEEREKKALEEAKRIAMEKEQTLKEMEERRQQAFKKMKERQKKALEEKKRLAFEKEQALKEIKELQIKALEEELKLKEAIEERRLAIEKEKALEEELRLQKAIEEKRLALENEKALREFEEHEKRVLEEEQKRKEAIEERRLAIEKEKALEEELKLQKAIEEKRLALENEKALREFEEHEKRVLEEEQKRKALDDERKLREYMDEMKRLENFSFEEWRDRYIDFNNHAKARFTDIFRNIADYGPENFPRCVFVKPILESNFPTSVLEMEKVADEFDKGDGMINAKEFLTAMRVDPSKRHLHKTDQERIVYEIGRQSNRCTCSHRFPIEHVGENREFVSYKFGNSTSVTRMVRILQSTIMVRVGGGWEQLDSFLSKHDPCRATGKLNNEIYNLNGNIRMENFGQRRQPSFNNVAENKLTQNQSSVRMNNFSSSRNGSYKSTPTTSMPPSSTNSKTNTANNSKPTTPVMSSRTHSNSRIPVFSKKNEPNDN</sequence>
<proteinExistence type="predicted"/>
<protein>
    <submittedName>
        <fullName evidence="2">Calponin-homology (CH) domain-containing protein</fullName>
    </submittedName>
</protein>